<accession>A0A8M1FYZ1</accession>
<gene>
    <name evidence="3" type="primary">SPINK4</name>
</gene>
<dbReference type="CTD" id="27290"/>
<dbReference type="GO" id="GO:0004867">
    <property type="term" value="F:serine-type endopeptidase inhibitor activity"/>
    <property type="evidence" value="ECO:0007669"/>
    <property type="project" value="UniProtKB-KW"/>
</dbReference>
<organism evidence="2 3">
    <name type="scientific">Ursus maritimus</name>
    <name type="common">Polar bear</name>
    <name type="synonym">Thalarctos maritimus</name>
    <dbReference type="NCBI Taxonomy" id="29073"/>
    <lineage>
        <taxon>Eukaryota</taxon>
        <taxon>Metazoa</taxon>
        <taxon>Chordata</taxon>
        <taxon>Craniata</taxon>
        <taxon>Vertebrata</taxon>
        <taxon>Euteleostomi</taxon>
        <taxon>Mammalia</taxon>
        <taxon>Eutheria</taxon>
        <taxon>Laurasiatheria</taxon>
        <taxon>Carnivora</taxon>
        <taxon>Caniformia</taxon>
        <taxon>Ursidae</taxon>
        <taxon>Ursus</taxon>
    </lineage>
</organism>
<dbReference type="GeneID" id="103667106"/>
<feature type="compositionally biased region" description="Basic and acidic residues" evidence="1">
    <location>
        <begin position="178"/>
        <end position="188"/>
    </location>
</feature>
<keyword evidence="2" id="KW-1185">Reference proteome</keyword>
<protein>
    <submittedName>
        <fullName evidence="3">Serine protease inhibitor Kazal-type 4 isoform X3</fullName>
    </submittedName>
</protein>
<evidence type="ECO:0000313" key="3">
    <source>
        <dbReference type="RefSeq" id="XP_040487442.1"/>
    </source>
</evidence>
<evidence type="ECO:0000313" key="2">
    <source>
        <dbReference type="Proteomes" id="UP000261680"/>
    </source>
</evidence>
<keyword evidence="3" id="KW-0646">Protease inhibitor</keyword>
<sequence length="188" mass="21108">MGLGLQRGGAESRLVVDLRGWGPRPRSSPRASVDWQFCFTWCHLGHWHSWKFQNGLTHMASSLCGLQADLEWSWVRGLGSSPLGPFQKGLSHGCLGCLTNWRVRSKKEHFKTRVLICLVLPFPKFFQDSNYTLLHQVISSESQPTQKDREKIMRMGSLKPYPDGILGKLSEGSASEGSKGDFPKDAHL</sequence>
<feature type="region of interest" description="Disordered" evidence="1">
    <location>
        <begin position="157"/>
        <end position="188"/>
    </location>
</feature>
<evidence type="ECO:0000256" key="1">
    <source>
        <dbReference type="SAM" id="MobiDB-lite"/>
    </source>
</evidence>
<name>A0A8M1FYZ1_URSMA</name>
<reference evidence="3" key="1">
    <citation type="submission" date="2025-08" db="UniProtKB">
        <authorList>
            <consortium name="RefSeq"/>
        </authorList>
    </citation>
    <scope>IDENTIFICATION</scope>
    <source>
        <tissue evidence="3">Whole blood</tissue>
    </source>
</reference>
<proteinExistence type="predicted"/>
<keyword evidence="3" id="KW-0722">Serine protease inhibitor</keyword>
<dbReference type="RefSeq" id="XP_040487442.1">
    <property type="nucleotide sequence ID" value="XM_040631508.1"/>
</dbReference>
<dbReference type="Proteomes" id="UP000261680">
    <property type="component" value="Unplaced"/>
</dbReference>
<dbReference type="AlphaFoldDB" id="A0A8M1FYZ1"/>